<dbReference type="InterPro" id="IPR016039">
    <property type="entry name" value="Thiolase-like"/>
</dbReference>
<keyword evidence="3" id="KW-1185">Reference proteome</keyword>
<dbReference type="InterPro" id="IPR055140">
    <property type="entry name" value="Thiolase_C_2"/>
</dbReference>
<comment type="caution">
    <text evidence="2">The sequence shown here is derived from an EMBL/GenBank/DDBJ whole genome shotgun (WGS) entry which is preliminary data.</text>
</comment>
<gene>
    <name evidence="2" type="ORF">ACH4WX_01000</name>
</gene>
<dbReference type="PANTHER" id="PTHR42870">
    <property type="entry name" value="ACETYL-COA C-ACETYLTRANSFERASE"/>
    <property type="match status" value="1"/>
</dbReference>
<dbReference type="EMBL" id="JBIRUQ010000001">
    <property type="protein sequence ID" value="MFI1459278.1"/>
    <property type="molecule type" value="Genomic_DNA"/>
</dbReference>
<feature type="domain" description="Thiolase C-terminal" evidence="1">
    <location>
        <begin position="250"/>
        <end position="380"/>
    </location>
</feature>
<dbReference type="Pfam" id="PF22691">
    <property type="entry name" value="Thiolase_C_1"/>
    <property type="match status" value="1"/>
</dbReference>
<dbReference type="GeneID" id="93506456"/>
<accession>A0ABW7TGN3</accession>
<dbReference type="CDD" id="cd00829">
    <property type="entry name" value="SCP-x_thiolase"/>
    <property type="match status" value="1"/>
</dbReference>
<dbReference type="Proteomes" id="UP001611263">
    <property type="component" value="Unassembled WGS sequence"/>
</dbReference>
<dbReference type="RefSeq" id="WP_033241202.1">
    <property type="nucleotide sequence ID" value="NZ_JBIRUQ010000001.1"/>
</dbReference>
<dbReference type="PIRSF" id="PIRSF000429">
    <property type="entry name" value="Ac-CoA_Ac_transf"/>
    <property type="match status" value="1"/>
</dbReference>
<dbReference type="PANTHER" id="PTHR42870:SF1">
    <property type="entry name" value="NON-SPECIFIC LIPID-TRANSFER PROTEIN-LIKE 2"/>
    <property type="match status" value="1"/>
</dbReference>
<dbReference type="InterPro" id="IPR002155">
    <property type="entry name" value="Thiolase"/>
</dbReference>
<sequence>MRLTDHCAIAGIGQTAFTRGTDKSTLELHLEACRRALDDAGLTVNDVDAVIPSSLARGTVEDFIVNLGLQDLAFSTSVQLGGASLIASVQNACMAITTGVASCVLIPAGRRGYSGERVSTGKAVTAASMATVREFEFPLGNIGAAQWFAQAAQRHMYEYGTTSEQLGHVAVNSRANANLNERALMYGKPMTLADHQNSRMITSPFRLFDCSLESDGAGALVVVSAERGRDLRKPPVLISGVGISHSDSPTSITQKPHIAGVPAIGVAARRALRMAGIHLMDADCLIIHEGFTWYVIAALEALGVVGMGEGGPYVEEGHIRLGGRTPVNPHGGALSEAHVSGMNHIIEAVRQLRDEVEPARQVTGCENILVVNEGNFFDGAVLSLRRAS</sequence>
<dbReference type="SUPFAM" id="SSF53901">
    <property type="entry name" value="Thiolase-like"/>
    <property type="match status" value="2"/>
</dbReference>
<dbReference type="Gene3D" id="3.40.47.10">
    <property type="match status" value="1"/>
</dbReference>
<evidence type="ECO:0000313" key="2">
    <source>
        <dbReference type="EMBL" id="MFI1459278.1"/>
    </source>
</evidence>
<protein>
    <submittedName>
        <fullName evidence="2">Thiolase C-terminal domain-containing protein</fullName>
    </submittedName>
</protein>
<proteinExistence type="predicted"/>
<name>A0ABW7TGN3_9NOCA</name>
<evidence type="ECO:0000313" key="3">
    <source>
        <dbReference type="Proteomes" id="UP001611263"/>
    </source>
</evidence>
<evidence type="ECO:0000259" key="1">
    <source>
        <dbReference type="Pfam" id="PF22691"/>
    </source>
</evidence>
<organism evidence="2 3">
    <name type="scientific">Nocardia carnea</name>
    <dbReference type="NCBI Taxonomy" id="37328"/>
    <lineage>
        <taxon>Bacteria</taxon>
        <taxon>Bacillati</taxon>
        <taxon>Actinomycetota</taxon>
        <taxon>Actinomycetes</taxon>
        <taxon>Mycobacteriales</taxon>
        <taxon>Nocardiaceae</taxon>
        <taxon>Nocardia</taxon>
    </lineage>
</organism>
<reference evidence="2 3" key="1">
    <citation type="submission" date="2024-10" db="EMBL/GenBank/DDBJ databases">
        <title>The Natural Products Discovery Center: Release of the First 8490 Sequenced Strains for Exploring Actinobacteria Biosynthetic Diversity.</title>
        <authorList>
            <person name="Kalkreuter E."/>
            <person name="Kautsar S.A."/>
            <person name="Yang D."/>
            <person name="Bader C.D."/>
            <person name="Teijaro C.N."/>
            <person name="Fluegel L."/>
            <person name="Davis C.M."/>
            <person name="Simpson J.R."/>
            <person name="Lauterbach L."/>
            <person name="Steele A.D."/>
            <person name="Gui C."/>
            <person name="Meng S."/>
            <person name="Li G."/>
            <person name="Viehrig K."/>
            <person name="Ye F."/>
            <person name="Su P."/>
            <person name="Kiefer A.F."/>
            <person name="Nichols A."/>
            <person name="Cepeda A.J."/>
            <person name="Yan W."/>
            <person name="Fan B."/>
            <person name="Jiang Y."/>
            <person name="Adhikari A."/>
            <person name="Zheng C.-J."/>
            <person name="Schuster L."/>
            <person name="Cowan T.M."/>
            <person name="Smanski M.J."/>
            <person name="Chevrette M.G."/>
            <person name="De Carvalho L.P.S."/>
            <person name="Shen B."/>
        </authorList>
    </citation>
    <scope>NUCLEOTIDE SEQUENCE [LARGE SCALE GENOMIC DNA]</scope>
    <source>
        <strain evidence="2 3">NPDC020568</strain>
    </source>
</reference>